<evidence type="ECO:0000256" key="3">
    <source>
        <dbReference type="ARBA" id="ARBA00012438"/>
    </source>
</evidence>
<dbReference type="Pfam" id="PF08521">
    <property type="entry name" value="2CSK_N"/>
    <property type="match status" value="1"/>
</dbReference>
<reference evidence="14 15" key="1">
    <citation type="submission" date="2024-06" db="EMBL/GenBank/DDBJ databases">
        <title>Genomic Encyclopedia of Type Strains, Phase IV (KMG-IV): sequencing the most valuable type-strain genomes for metagenomic binning, comparative biology and taxonomic classification.</title>
        <authorList>
            <person name="Goeker M."/>
        </authorList>
    </citation>
    <scope>NUCLEOTIDE SEQUENCE [LARGE SCALE GENOMIC DNA]</scope>
    <source>
        <strain evidence="14 15">D-501</strain>
    </source>
</reference>
<dbReference type="Pfam" id="PF02518">
    <property type="entry name" value="HATPase_c"/>
    <property type="match status" value="1"/>
</dbReference>
<dbReference type="PROSITE" id="PS50109">
    <property type="entry name" value="HIS_KIN"/>
    <property type="match status" value="1"/>
</dbReference>
<dbReference type="PRINTS" id="PR00344">
    <property type="entry name" value="BCTRLSENSOR"/>
</dbReference>
<dbReference type="GO" id="GO:0004673">
    <property type="term" value="F:protein histidine kinase activity"/>
    <property type="evidence" value="ECO:0007669"/>
    <property type="project" value="UniProtKB-EC"/>
</dbReference>
<dbReference type="InterPro" id="IPR003660">
    <property type="entry name" value="HAMP_dom"/>
</dbReference>
<dbReference type="EMBL" id="JBEPLS010000028">
    <property type="protein sequence ID" value="MET3605967.1"/>
    <property type="molecule type" value="Genomic_DNA"/>
</dbReference>
<name>A0ABV2ISN1_9BURK</name>
<evidence type="ECO:0000256" key="10">
    <source>
        <dbReference type="ARBA" id="ARBA00023136"/>
    </source>
</evidence>
<dbReference type="InterPro" id="IPR004358">
    <property type="entry name" value="Sig_transdc_His_kin-like_C"/>
</dbReference>
<evidence type="ECO:0000313" key="14">
    <source>
        <dbReference type="EMBL" id="MET3605967.1"/>
    </source>
</evidence>
<protein>
    <recommendedName>
        <fullName evidence="3">histidine kinase</fullName>
        <ecNumber evidence="3">2.7.13.3</ecNumber>
    </recommendedName>
</protein>
<organism evidence="14 15">
    <name type="scientific">Sphaerotilus sulfidivorans</name>
    <dbReference type="NCBI Taxonomy" id="639200"/>
    <lineage>
        <taxon>Bacteria</taxon>
        <taxon>Pseudomonadati</taxon>
        <taxon>Pseudomonadota</taxon>
        <taxon>Betaproteobacteria</taxon>
        <taxon>Burkholderiales</taxon>
        <taxon>Sphaerotilaceae</taxon>
        <taxon>Sphaerotilus</taxon>
    </lineage>
</organism>
<comment type="catalytic activity">
    <reaction evidence="1">
        <text>ATP + protein L-histidine = ADP + protein N-phospho-L-histidine.</text>
        <dbReference type="EC" id="2.7.13.3"/>
    </reaction>
</comment>
<evidence type="ECO:0000256" key="1">
    <source>
        <dbReference type="ARBA" id="ARBA00000085"/>
    </source>
</evidence>
<dbReference type="InterPro" id="IPR003661">
    <property type="entry name" value="HisK_dim/P_dom"/>
</dbReference>
<dbReference type="InterPro" id="IPR013727">
    <property type="entry name" value="2CSK_N"/>
</dbReference>
<keyword evidence="6 11" id="KW-0812">Transmembrane</keyword>
<evidence type="ECO:0000256" key="5">
    <source>
        <dbReference type="ARBA" id="ARBA00022679"/>
    </source>
</evidence>
<dbReference type="InterPro" id="IPR005467">
    <property type="entry name" value="His_kinase_dom"/>
</dbReference>
<evidence type="ECO:0000313" key="15">
    <source>
        <dbReference type="Proteomes" id="UP001549111"/>
    </source>
</evidence>
<feature type="domain" description="HAMP" evidence="13">
    <location>
        <begin position="213"/>
        <end position="265"/>
    </location>
</feature>
<evidence type="ECO:0000256" key="8">
    <source>
        <dbReference type="ARBA" id="ARBA00022989"/>
    </source>
</evidence>
<dbReference type="CDD" id="cd00082">
    <property type="entry name" value="HisKA"/>
    <property type="match status" value="1"/>
</dbReference>
<dbReference type="InterPro" id="IPR003594">
    <property type="entry name" value="HATPase_dom"/>
</dbReference>
<dbReference type="SUPFAM" id="SSF55874">
    <property type="entry name" value="ATPase domain of HSP90 chaperone/DNA topoisomerase II/histidine kinase"/>
    <property type="match status" value="1"/>
</dbReference>
<evidence type="ECO:0000256" key="2">
    <source>
        <dbReference type="ARBA" id="ARBA00004370"/>
    </source>
</evidence>
<comment type="caution">
    <text evidence="14">The sequence shown here is derived from an EMBL/GenBank/DDBJ whole genome shotgun (WGS) entry which is preliminary data.</text>
</comment>
<dbReference type="Gene3D" id="3.30.565.10">
    <property type="entry name" value="Histidine kinase-like ATPase, C-terminal domain"/>
    <property type="match status" value="1"/>
</dbReference>
<gene>
    <name evidence="14" type="ORF">ABIC99_003802</name>
</gene>
<keyword evidence="8 11" id="KW-1133">Transmembrane helix</keyword>
<evidence type="ECO:0000259" key="13">
    <source>
        <dbReference type="PROSITE" id="PS50885"/>
    </source>
</evidence>
<evidence type="ECO:0000256" key="4">
    <source>
        <dbReference type="ARBA" id="ARBA00022553"/>
    </source>
</evidence>
<dbReference type="SMART" id="SM00388">
    <property type="entry name" value="HisKA"/>
    <property type="match status" value="1"/>
</dbReference>
<dbReference type="InterPro" id="IPR036890">
    <property type="entry name" value="HATPase_C_sf"/>
</dbReference>
<dbReference type="EC" id="2.7.13.3" evidence="3"/>
<accession>A0ABV2ISN1</accession>
<dbReference type="PANTHER" id="PTHR45436">
    <property type="entry name" value="SENSOR HISTIDINE KINASE YKOH"/>
    <property type="match status" value="1"/>
</dbReference>
<keyword evidence="7 14" id="KW-0418">Kinase</keyword>
<dbReference type="PROSITE" id="PS50885">
    <property type="entry name" value="HAMP"/>
    <property type="match status" value="1"/>
</dbReference>
<evidence type="ECO:0000256" key="7">
    <source>
        <dbReference type="ARBA" id="ARBA00022777"/>
    </source>
</evidence>
<evidence type="ECO:0000256" key="6">
    <source>
        <dbReference type="ARBA" id="ARBA00022692"/>
    </source>
</evidence>
<dbReference type="PANTHER" id="PTHR45436:SF1">
    <property type="entry name" value="SENSOR PROTEIN QSEC"/>
    <property type="match status" value="1"/>
</dbReference>
<proteinExistence type="predicted"/>
<feature type="transmembrane region" description="Helical" evidence="11">
    <location>
        <begin position="189"/>
        <end position="212"/>
    </location>
</feature>
<keyword evidence="9" id="KW-0902">Two-component regulatory system</keyword>
<keyword evidence="10 11" id="KW-0472">Membrane</keyword>
<keyword evidence="4" id="KW-0597">Phosphoprotein</keyword>
<comment type="subcellular location">
    <subcellularLocation>
        <location evidence="2">Membrane</location>
    </subcellularLocation>
</comment>
<sequence length="534" mass="57989">MRRSRPEALPVPEPASAPAAPVGLLARRREQRSLFGEILDWMLAPLLLLWPMSLALTWLAAQGIASLPYDRALIESVRSLGQRVEVRGDDILFDLSRETARMLRADEVDNVYYLVRGARGEIVSGDRDLPLPPADEPRTPGQVKVRDDEIHGDSVRVAYQWIVPGSDARAVLVQVAETQAKRSRLATEIIKGVILPQFVILPVAVLLVWMALVRGLAPLTALQQRIRERASDDVSPIDVHEVPEEVSPLVQAINDLLERQQSSLATQKRFLADAAHQLKTPLAGLRMQAELAAREIDAGHGDPQLLRASLQQMARASQRAAHMVNQLLSMARADARAGIEARDRIDLEALATDVVRDFVPRSLDAGIDLGYEGADSQLPDALQRPGQAEVLGHALLLRELISNLVDNALHYTPRGGAVTVRVVPDPFAQTVVLQVEDSGPGIPAAERELVFQPFYRALGTTVDGSGLGLAIVAEIAHQHGSTVQLDDARESSQVPAGEGPGARFTIRLRQAPVPEAVSLEGPAAELARSDEIPV</sequence>
<keyword evidence="5 14" id="KW-0808">Transferase</keyword>
<dbReference type="Pfam" id="PF00512">
    <property type="entry name" value="HisKA"/>
    <property type="match status" value="1"/>
</dbReference>
<dbReference type="SUPFAM" id="SSF47384">
    <property type="entry name" value="Homodimeric domain of signal transducing histidine kinase"/>
    <property type="match status" value="1"/>
</dbReference>
<dbReference type="InterPro" id="IPR036097">
    <property type="entry name" value="HisK_dim/P_sf"/>
</dbReference>
<keyword evidence="15" id="KW-1185">Reference proteome</keyword>
<dbReference type="SMART" id="SM00387">
    <property type="entry name" value="HATPase_c"/>
    <property type="match status" value="1"/>
</dbReference>
<feature type="domain" description="Histidine kinase" evidence="12">
    <location>
        <begin position="273"/>
        <end position="512"/>
    </location>
</feature>
<evidence type="ECO:0000256" key="9">
    <source>
        <dbReference type="ARBA" id="ARBA00023012"/>
    </source>
</evidence>
<evidence type="ECO:0000259" key="12">
    <source>
        <dbReference type="PROSITE" id="PS50109"/>
    </source>
</evidence>
<evidence type="ECO:0000256" key="11">
    <source>
        <dbReference type="SAM" id="Phobius"/>
    </source>
</evidence>
<dbReference type="CDD" id="cd00075">
    <property type="entry name" value="HATPase"/>
    <property type="match status" value="1"/>
</dbReference>
<dbReference type="InterPro" id="IPR050428">
    <property type="entry name" value="TCS_sensor_his_kinase"/>
</dbReference>
<dbReference type="Proteomes" id="UP001549111">
    <property type="component" value="Unassembled WGS sequence"/>
</dbReference>
<dbReference type="Gene3D" id="1.10.287.130">
    <property type="match status" value="1"/>
</dbReference>